<evidence type="ECO:0000256" key="1">
    <source>
        <dbReference type="ARBA" id="ARBA00023015"/>
    </source>
</evidence>
<dbReference type="AlphaFoldDB" id="A0A7K0DCF9"/>
<evidence type="ECO:0000259" key="5">
    <source>
        <dbReference type="PROSITE" id="PS50977"/>
    </source>
</evidence>
<dbReference type="EMBL" id="WEGK01000014">
    <property type="protein sequence ID" value="MQY22574.1"/>
    <property type="molecule type" value="Genomic_DNA"/>
</dbReference>
<dbReference type="GO" id="GO:0000976">
    <property type="term" value="F:transcription cis-regulatory region binding"/>
    <property type="evidence" value="ECO:0007669"/>
    <property type="project" value="TreeGrafter"/>
</dbReference>
<dbReference type="SUPFAM" id="SSF46689">
    <property type="entry name" value="Homeodomain-like"/>
    <property type="match status" value="1"/>
</dbReference>
<protein>
    <recommendedName>
        <fullName evidence="5">HTH tetR-type domain-containing protein</fullName>
    </recommendedName>
</protein>
<organism evidence="6 7">
    <name type="scientific">Nocardia macrotermitis</name>
    <dbReference type="NCBI Taxonomy" id="2585198"/>
    <lineage>
        <taxon>Bacteria</taxon>
        <taxon>Bacillati</taxon>
        <taxon>Actinomycetota</taxon>
        <taxon>Actinomycetes</taxon>
        <taxon>Mycobacteriales</taxon>
        <taxon>Nocardiaceae</taxon>
        <taxon>Nocardia</taxon>
    </lineage>
</organism>
<dbReference type="Proteomes" id="UP000438448">
    <property type="component" value="Unassembled WGS sequence"/>
</dbReference>
<dbReference type="InterPro" id="IPR001647">
    <property type="entry name" value="HTH_TetR"/>
</dbReference>
<feature type="domain" description="HTH tetR-type" evidence="5">
    <location>
        <begin position="12"/>
        <end position="72"/>
    </location>
</feature>
<dbReference type="PANTHER" id="PTHR30055:SF234">
    <property type="entry name" value="HTH-TYPE TRANSCRIPTIONAL REGULATOR BETI"/>
    <property type="match status" value="1"/>
</dbReference>
<dbReference type="InterPro" id="IPR009057">
    <property type="entry name" value="Homeodomain-like_sf"/>
</dbReference>
<sequence length="190" mass="20504">MLADSADRGAYSAAQARTIAAAVELFSQHGVSGTSLQMIADAVGVTKAAIYFQFRTKFDIVLGVATTELAWLAAAVDEAEAEQCDVTAREMLLSRMIDLTIERRGMVGMLQTDPVIVEFLADYEPFHRVMERLFAVLETGDSAGTMEVPAAMLMAAISGAAAHPLVANFDNATLRSHLMHLAQRLFRLPG</sequence>
<dbReference type="PROSITE" id="PS50977">
    <property type="entry name" value="HTH_TETR_2"/>
    <property type="match status" value="1"/>
</dbReference>
<dbReference type="InterPro" id="IPR050109">
    <property type="entry name" value="HTH-type_TetR-like_transc_reg"/>
</dbReference>
<evidence type="ECO:0000313" key="6">
    <source>
        <dbReference type="EMBL" id="MQY22574.1"/>
    </source>
</evidence>
<keyword evidence="3" id="KW-0804">Transcription</keyword>
<dbReference type="GO" id="GO:0003700">
    <property type="term" value="F:DNA-binding transcription factor activity"/>
    <property type="evidence" value="ECO:0007669"/>
    <property type="project" value="TreeGrafter"/>
</dbReference>
<keyword evidence="2 4" id="KW-0238">DNA-binding</keyword>
<proteinExistence type="predicted"/>
<dbReference type="PRINTS" id="PR00455">
    <property type="entry name" value="HTHTETR"/>
</dbReference>
<evidence type="ECO:0000256" key="4">
    <source>
        <dbReference type="PROSITE-ProRule" id="PRU00335"/>
    </source>
</evidence>
<comment type="caution">
    <text evidence="6">The sequence shown here is derived from an EMBL/GenBank/DDBJ whole genome shotgun (WGS) entry which is preliminary data.</text>
</comment>
<feature type="DNA-binding region" description="H-T-H motif" evidence="4">
    <location>
        <begin position="35"/>
        <end position="54"/>
    </location>
</feature>
<reference evidence="6 7" key="1">
    <citation type="submission" date="2019-10" db="EMBL/GenBank/DDBJ databases">
        <title>Nocardia macrotermitis sp. nov. and Nocardia aurantia sp. nov., isolated from the gut of fungus growing-termite Macrotermes natalensis.</title>
        <authorList>
            <person name="Benndorf R."/>
            <person name="Schwitalla J."/>
            <person name="Martin K."/>
            <person name="De Beer W."/>
            <person name="Kaster A.-K."/>
            <person name="Vollmers J."/>
            <person name="Poulsen M."/>
            <person name="Beemelmanns C."/>
        </authorList>
    </citation>
    <scope>NUCLEOTIDE SEQUENCE [LARGE SCALE GENOMIC DNA]</scope>
    <source>
        <strain evidence="6 7">RB20</strain>
    </source>
</reference>
<accession>A0A7K0DCF9</accession>
<evidence type="ECO:0000256" key="3">
    <source>
        <dbReference type="ARBA" id="ARBA00023163"/>
    </source>
</evidence>
<name>A0A7K0DCF9_9NOCA</name>
<dbReference type="Pfam" id="PF00440">
    <property type="entry name" value="TetR_N"/>
    <property type="match status" value="1"/>
</dbReference>
<dbReference type="Gene3D" id="1.10.357.10">
    <property type="entry name" value="Tetracycline Repressor, domain 2"/>
    <property type="match status" value="1"/>
</dbReference>
<dbReference type="PANTHER" id="PTHR30055">
    <property type="entry name" value="HTH-TYPE TRANSCRIPTIONAL REGULATOR RUTR"/>
    <property type="match status" value="1"/>
</dbReference>
<evidence type="ECO:0000256" key="2">
    <source>
        <dbReference type="ARBA" id="ARBA00023125"/>
    </source>
</evidence>
<keyword evidence="7" id="KW-1185">Reference proteome</keyword>
<keyword evidence="1" id="KW-0805">Transcription regulation</keyword>
<evidence type="ECO:0000313" key="7">
    <source>
        <dbReference type="Proteomes" id="UP000438448"/>
    </source>
</evidence>
<gene>
    <name evidence="6" type="ORF">NRB20_56920</name>
</gene>